<dbReference type="KEGG" id="elim:B2M23_05210"/>
<gene>
    <name evidence="2" type="ORF">B2M23_05210</name>
</gene>
<dbReference type="PANTHER" id="PTHR30115">
    <property type="entry name" value="NITROGEN REGULATORY PROTEIN P-II"/>
    <property type="match status" value="1"/>
</dbReference>
<protein>
    <submittedName>
        <fullName evidence="2">Transcriptional regulator</fullName>
    </submittedName>
</protein>
<dbReference type="AlphaFoldDB" id="A0AAC9W2K1"/>
<reference evidence="3" key="1">
    <citation type="journal article" date="2017" name="Sci. Rep.">
        <title>Determination of the Genome and Primary Transcriptome of Syngas Fermenting Eubacterium limosum ATCC 8486.</title>
        <authorList>
            <person name="Song Y."/>
            <person name="Shin J."/>
            <person name="Jeong Y."/>
            <person name="Jin S."/>
            <person name="Lee J.K."/>
            <person name="Kim D.R."/>
            <person name="Kim S.C."/>
            <person name="Cho S."/>
            <person name="Cho B.K."/>
        </authorList>
    </citation>
    <scope>NUCLEOTIDE SEQUENCE [LARGE SCALE GENOMIC DNA]</scope>
    <source>
        <strain evidence="3">ATCC 8486</strain>
    </source>
</reference>
<dbReference type="InterPro" id="IPR015867">
    <property type="entry name" value="N-reg_PII/ATP_PRibTrfase_C"/>
</dbReference>
<dbReference type="GO" id="GO:0005524">
    <property type="term" value="F:ATP binding"/>
    <property type="evidence" value="ECO:0007669"/>
    <property type="project" value="TreeGrafter"/>
</dbReference>
<organism evidence="2 3">
    <name type="scientific">Eubacterium limosum</name>
    <dbReference type="NCBI Taxonomy" id="1736"/>
    <lineage>
        <taxon>Bacteria</taxon>
        <taxon>Bacillati</taxon>
        <taxon>Bacillota</taxon>
        <taxon>Clostridia</taxon>
        <taxon>Eubacteriales</taxon>
        <taxon>Eubacteriaceae</taxon>
        <taxon>Eubacterium</taxon>
    </lineage>
</organism>
<dbReference type="EMBL" id="CP019962">
    <property type="protein sequence ID" value="ARD64978.1"/>
    <property type="molecule type" value="Genomic_DNA"/>
</dbReference>
<evidence type="ECO:0000313" key="3">
    <source>
        <dbReference type="Proteomes" id="UP000192391"/>
    </source>
</evidence>
<comment type="similarity">
    <text evidence="1">Belongs to the P(II) protein family.</text>
</comment>
<dbReference type="SMART" id="SM00938">
    <property type="entry name" value="P-II"/>
    <property type="match status" value="1"/>
</dbReference>
<dbReference type="Pfam" id="PF00543">
    <property type="entry name" value="P-II"/>
    <property type="match status" value="1"/>
</dbReference>
<dbReference type="GO" id="GO:0006808">
    <property type="term" value="P:regulation of nitrogen utilization"/>
    <property type="evidence" value="ECO:0007669"/>
    <property type="project" value="InterPro"/>
</dbReference>
<dbReference type="InterPro" id="IPR002187">
    <property type="entry name" value="N-reg_PII"/>
</dbReference>
<dbReference type="GO" id="GO:0030234">
    <property type="term" value="F:enzyme regulator activity"/>
    <property type="evidence" value="ECO:0007669"/>
    <property type="project" value="InterPro"/>
</dbReference>
<dbReference type="PANTHER" id="PTHR30115:SF11">
    <property type="entry name" value="NITROGEN REGULATORY PROTEIN P-II HOMOLOG"/>
    <property type="match status" value="1"/>
</dbReference>
<dbReference type="PRINTS" id="PR00340">
    <property type="entry name" value="PIIGLNB"/>
</dbReference>
<proteinExistence type="inferred from homology"/>
<dbReference type="GO" id="GO:0005829">
    <property type="term" value="C:cytosol"/>
    <property type="evidence" value="ECO:0007669"/>
    <property type="project" value="TreeGrafter"/>
</dbReference>
<evidence type="ECO:0000256" key="1">
    <source>
        <dbReference type="RuleBase" id="RU003936"/>
    </source>
</evidence>
<name>A0AAC9W2K1_EUBLI</name>
<dbReference type="PROSITE" id="PS51343">
    <property type="entry name" value="PII_GLNB_DOM"/>
    <property type="match status" value="1"/>
</dbReference>
<dbReference type="Proteomes" id="UP000192391">
    <property type="component" value="Chromosome"/>
</dbReference>
<dbReference type="InterPro" id="IPR017918">
    <property type="entry name" value="N-reg_PII_CS"/>
</dbReference>
<dbReference type="InterPro" id="IPR011322">
    <property type="entry name" value="N-reg_PII-like_a/b"/>
</dbReference>
<sequence length="112" mass="12674">MKQIEAIIRPEKLEPLKDAFFKYKIHGMNVRQVLGCGSQMGWVAHNRGSKVMMNMLPKVEVKIVVPDDKVDAVVRVILETVRTGEIGDGKIFVKPVEECIRIRTGQRDDDAL</sequence>
<dbReference type="Gene3D" id="3.30.70.120">
    <property type="match status" value="1"/>
</dbReference>
<accession>A0AAC9W2K1</accession>
<dbReference type="PROSITE" id="PS00638">
    <property type="entry name" value="PII_GLNB_CTER"/>
    <property type="match status" value="1"/>
</dbReference>
<dbReference type="RefSeq" id="WP_038352107.1">
    <property type="nucleotide sequence ID" value="NZ_CP019962.1"/>
</dbReference>
<dbReference type="SUPFAM" id="SSF54913">
    <property type="entry name" value="GlnB-like"/>
    <property type="match status" value="1"/>
</dbReference>
<evidence type="ECO:0000313" key="2">
    <source>
        <dbReference type="EMBL" id="ARD64978.1"/>
    </source>
</evidence>